<evidence type="ECO:0000259" key="1">
    <source>
        <dbReference type="Pfam" id="PF20613"/>
    </source>
</evidence>
<dbReference type="AlphaFoldDB" id="A0A4P8EJM0"/>
<reference evidence="2 3" key="1">
    <citation type="submission" date="2019-05" db="EMBL/GenBank/DDBJ databases">
        <title>Pseudorhodobacter turbinis sp. nov., isolated from the gut of the Korean turban shell.</title>
        <authorList>
            <person name="Jeong Y.-S."/>
            <person name="Kang W.-R."/>
            <person name="Bae J.-W."/>
        </authorList>
    </citation>
    <scope>NUCLEOTIDE SEQUENCE [LARGE SCALE GENOMIC DNA]</scope>
    <source>
        <strain evidence="2 3">S12M18</strain>
        <plasmid evidence="2 3">unnamed1</plasmid>
    </source>
</reference>
<gene>
    <name evidence="2" type="ORF">EOK75_14785</name>
</gene>
<organism evidence="2 3">
    <name type="scientific">Pseudorhodobacter turbinis</name>
    <dbReference type="NCBI Taxonomy" id="2500533"/>
    <lineage>
        <taxon>Bacteria</taxon>
        <taxon>Pseudomonadati</taxon>
        <taxon>Pseudomonadota</taxon>
        <taxon>Alphaproteobacteria</taxon>
        <taxon>Rhodobacterales</taxon>
        <taxon>Paracoccaceae</taxon>
        <taxon>Pseudorhodobacter</taxon>
    </lineage>
</organism>
<dbReference type="InterPro" id="IPR046748">
    <property type="entry name" value="HipA_2"/>
</dbReference>
<evidence type="ECO:0000313" key="3">
    <source>
        <dbReference type="Proteomes" id="UP000298631"/>
    </source>
</evidence>
<proteinExistence type="predicted"/>
<dbReference type="KEGG" id="pseb:EOK75_14785"/>
<dbReference type="Proteomes" id="UP000298631">
    <property type="component" value="Plasmid unnamed1"/>
</dbReference>
<accession>A0A4P8EJM0</accession>
<evidence type="ECO:0000313" key="2">
    <source>
        <dbReference type="EMBL" id="QCO57053.1"/>
    </source>
</evidence>
<geneLocation type="plasmid" evidence="2 3">
    <name>unnamed1</name>
</geneLocation>
<protein>
    <recommendedName>
        <fullName evidence="1">HipA-like kinase domain-containing protein</fullName>
    </recommendedName>
</protein>
<sequence length="234" mass="25645">MDDDDVEMFVKLSAGCDQAETNLAREVIAACLAADLGLPVPKPWLVEIPSEIIPVVADAQIADKLRRSSPIAFGSTRTSGFSAWATGQRLSDAMRPTASGVLLFDAVIQNPDRRADNPNCLISGNELRIIDHELAFMHKMVLLWTAPWVLGGMKDLETPGRHIFVQELKGTPIDFSSIKSQWNSLSDARLKEYEGSIPSEWATAHADVHAALKLIADARDNIDDCIKELGRILT</sequence>
<keyword evidence="2" id="KW-0614">Plasmid</keyword>
<dbReference type="OrthoDB" id="9786330at2"/>
<feature type="domain" description="HipA-like kinase" evidence="1">
    <location>
        <begin position="3"/>
        <end position="214"/>
    </location>
</feature>
<dbReference type="EMBL" id="CP039965">
    <property type="protein sequence ID" value="QCO57053.1"/>
    <property type="molecule type" value="Genomic_DNA"/>
</dbReference>
<keyword evidence="3" id="KW-1185">Reference proteome</keyword>
<dbReference type="RefSeq" id="WP_137194861.1">
    <property type="nucleotide sequence ID" value="NZ_CP039965.1"/>
</dbReference>
<dbReference type="Pfam" id="PF20613">
    <property type="entry name" value="HipA_2"/>
    <property type="match status" value="1"/>
</dbReference>
<name>A0A4P8EJM0_9RHOB</name>